<dbReference type="Pfam" id="PF25164">
    <property type="entry name" value="CoiA_N"/>
    <property type="match status" value="1"/>
</dbReference>
<gene>
    <name evidence="4" type="ORF">GLO26_04815</name>
</gene>
<dbReference type="InterPro" id="IPR010330">
    <property type="entry name" value="CoiA_nuc"/>
</dbReference>
<evidence type="ECO:0000313" key="5">
    <source>
        <dbReference type="Proteomes" id="UP000638836"/>
    </source>
</evidence>
<feature type="domain" description="Competence protein CoiA nuclease-like" evidence="1">
    <location>
        <begin position="61"/>
        <end position="213"/>
    </location>
</feature>
<dbReference type="InterPro" id="IPR057253">
    <property type="entry name" value="CoiA-like_N"/>
</dbReference>
<dbReference type="InterPro" id="IPR057252">
    <property type="entry name" value="CoiA_C"/>
</dbReference>
<feature type="domain" description="Competence protein CoiA C-terminal" evidence="3">
    <location>
        <begin position="233"/>
        <end position="372"/>
    </location>
</feature>
<organism evidence="4 5">
    <name type="scientific">Carnobacterium inhibens</name>
    <dbReference type="NCBI Taxonomy" id="147709"/>
    <lineage>
        <taxon>Bacteria</taxon>
        <taxon>Bacillati</taxon>
        <taxon>Bacillota</taxon>
        <taxon>Bacilli</taxon>
        <taxon>Lactobacillales</taxon>
        <taxon>Carnobacteriaceae</taxon>
        <taxon>Carnobacterium</taxon>
    </lineage>
</organism>
<feature type="domain" description="Competence protein CoiA-like N-terminal" evidence="2">
    <location>
        <begin position="15"/>
        <end position="57"/>
    </location>
</feature>
<evidence type="ECO:0000259" key="2">
    <source>
        <dbReference type="Pfam" id="PF25164"/>
    </source>
</evidence>
<proteinExistence type="predicted"/>
<dbReference type="Pfam" id="PF25166">
    <property type="entry name" value="CoiA_C"/>
    <property type="match status" value="1"/>
</dbReference>
<protein>
    <submittedName>
        <fullName evidence="4">Competence protein</fullName>
    </submittedName>
</protein>
<dbReference type="EMBL" id="WNJQ01000003">
    <property type="protein sequence ID" value="MBC9825153.1"/>
    <property type="molecule type" value="Genomic_DNA"/>
</dbReference>
<dbReference type="InterPro" id="IPR021176">
    <property type="entry name" value="Competence-induced_CoiA"/>
</dbReference>
<evidence type="ECO:0000259" key="3">
    <source>
        <dbReference type="Pfam" id="PF25166"/>
    </source>
</evidence>
<dbReference type="PIRSF" id="PIRSF007487">
    <property type="entry name" value="Competence-induced_CoiA_bac"/>
    <property type="match status" value="1"/>
</dbReference>
<name>A0ABR7TB17_9LACT</name>
<dbReference type="Pfam" id="PF06054">
    <property type="entry name" value="CoiA_nuc"/>
    <property type="match status" value="1"/>
</dbReference>
<dbReference type="RefSeq" id="WP_023177323.1">
    <property type="nucleotide sequence ID" value="NZ_WNJQ01000003.1"/>
</dbReference>
<accession>A0ABR7TB17</accession>
<evidence type="ECO:0000259" key="1">
    <source>
        <dbReference type="Pfam" id="PF06054"/>
    </source>
</evidence>
<evidence type="ECO:0000313" key="4">
    <source>
        <dbReference type="EMBL" id="MBC9825153.1"/>
    </source>
</evidence>
<sequence>MLVAVNAHNQHVYALDEQKNTHQKFYCPQCNEPVFLKKGLIKQAHFTHFKNSNCAIFSEGETEEHVLGKSLLYQWFTQQDIPCQLEAYLPNLKQRPDLLIWLDEQTPIAIEFQCSALSAQRMIERTSGYNENGYKVYWILGHNYHLKDKITKFQRLFVNEHKALGCYFLELHVNLKKLTIHYQICEDGHSSRIACHYYQFKLTKKETNMKKIIQQLDFPSLNYIVEPKKRLVQEHYFLNKGRNYQVPEIVSFQKHIYKCGDSLISLPLEVYLPVRGQLVIKSLPYFWKYIFLEWIMNKSIGDVITKKDFMNKVKYMIKNEEVVFHLMPLISNKYKIKCLENYMVILNERGILAMVSNSEWIVQKKPTRFKNEKEKIDQLSIFDQLFES</sequence>
<comment type="caution">
    <text evidence="4">The sequence shown here is derived from an EMBL/GenBank/DDBJ whole genome shotgun (WGS) entry which is preliminary data.</text>
</comment>
<reference evidence="4 5" key="1">
    <citation type="journal article" date="2020" name="Microorganisms">
        <title>New Insight into Antimicrobial Compounds from Food and Marine-Sourced Carnobacterium Species through Phenotype and Genome Analyses.</title>
        <authorList>
            <person name="Begrem S."/>
            <person name="Ivaniuk F."/>
            <person name="Gigout-Chevalier F."/>
            <person name="Kolypczuk L."/>
            <person name="Bonnetot S."/>
            <person name="Leroi F."/>
            <person name="Grovel O."/>
            <person name="Delbarre-Ladrat C."/>
            <person name="Passerini D."/>
        </authorList>
    </citation>
    <scope>NUCLEOTIDE SEQUENCE [LARGE SCALE GENOMIC DNA]</scope>
    <source>
        <strain evidence="4 5">MIP2551</strain>
    </source>
</reference>
<keyword evidence="5" id="KW-1185">Reference proteome</keyword>
<dbReference type="Proteomes" id="UP000638836">
    <property type="component" value="Unassembled WGS sequence"/>
</dbReference>